<evidence type="ECO:0000256" key="1">
    <source>
        <dbReference type="SAM" id="MobiDB-lite"/>
    </source>
</evidence>
<evidence type="ECO:0000313" key="3">
    <source>
        <dbReference type="Proteomes" id="UP001162905"/>
    </source>
</evidence>
<reference evidence="2" key="1">
    <citation type="submission" date="2022-01" db="EMBL/GenBank/DDBJ databases">
        <title>Pseudomonas sp. nov. isolated from Antarctic regolith.</title>
        <authorList>
            <person name="Novakova D."/>
            <person name="Sedlar K."/>
        </authorList>
    </citation>
    <scope>NUCLEOTIDE SEQUENCE</scope>
    <source>
        <strain evidence="2">P2647</strain>
    </source>
</reference>
<accession>A0ABS9IEK6</accession>
<proteinExistence type="predicted"/>
<protein>
    <submittedName>
        <fullName evidence="2">DUF2514 domain-containing protein</fullName>
    </submittedName>
</protein>
<dbReference type="InterPro" id="IPR019659">
    <property type="entry name" value="DUF2514"/>
</dbReference>
<comment type="caution">
    <text evidence="2">The sequence shown here is derived from an EMBL/GenBank/DDBJ whole genome shotgun (WGS) entry which is preliminary data.</text>
</comment>
<feature type="non-terminal residue" evidence="2">
    <location>
        <position position="1"/>
    </location>
</feature>
<evidence type="ECO:0000313" key="2">
    <source>
        <dbReference type="EMBL" id="MCF7545689.1"/>
    </source>
</evidence>
<feature type="compositionally biased region" description="Basic and acidic residues" evidence="1">
    <location>
        <begin position="1"/>
        <end position="18"/>
    </location>
</feature>
<dbReference type="RefSeq" id="WP_237254979.1">
    <property type="nucleotide sequence ID" value="NZ_JAKJXH010000061.1"/>
</dbReference>
<gene>
    <name evidence="2" type="ORF">L4G47_26235</name>
</gene>
<keyword evidence="3" id="KW-1185">Reference proteome</keyword>
<feature type="region of interest" description="Disordered" evidence="1">
    <location>
        <begin position="1"/>
        <end position="20"/>
    </location>
</feature>
<sequence length="105" mass="11288">QLTEDSNKATDHATEQAEHVTAAVVVADDRARSLQQQVTDLLANRKRCSTDLASTGKTRDDLAIVLADLRRSADEEAGSLAAALDRSRIAGQLCESMYSAAMKAR</sequence>
<dbReference type="Pfam" id="PF10721">
    <property type="entry name" value="DUF2514"/>
    <property type="match status" value="1"/>
</dbReference>
<dbReference type="EMBL" id="JAKJXH010000061">
    <property type="protein sequence ID" value="MCF7545689.1"/>
    <property type="molecule type" value="Genomic_DNA"/>
</dbReference>
<organism evidence="2 3">
    <name type="scientific">Pseudomonas petrae</name>
    <dbReference type="NCBI Taxonomy" id="2912190"/>
    <lineage>
        <taxon>Bacteria</taxon>
        <taxon>Pseudomonadati</taxon>
        <taxon>Pseudomonadota</taxon>
        <taxon>Gammaproteobacteria</taxon>
        <taxon>Pseudomonadales</taxon>
        <taxon>Pseudomonadaceae</taxon>
        <taxon>Pseudomonas</taxon>
    </lineage>
</organism>
<dbReference type="Proteomes" id="UP001162905">
    <property type="component" value="Unassembled WGS sequence"/>
</dbReference>
<name>A0ABS9IEK6_9PSED</name>